<dbReference type="GO" id="GO:0005783">
    <property type="term" value="C:endoplasmic reticulum"/>
    <property type="evidence" value="ECO:0007669"/>
    <property type="project" value="TreeGrafter"/>
</dbReference>
<dbReference type="GO" id="GO:0016126">
    <property type="term" value="P:sterol biosynthetic process"/>
    <property type="evidence" value="ECO:0007669"/>
    <property type="project" value="TreeGrafter"/>
</dbReference>
<dbReference type="InterPro" id="IPR013216">
    <property type="entry name" value="Methyltransf_11"/>
</dbReference>
<dbReference type="AlphaFoldDB" id="A0A0B7BNA9"/>
<dbReference type="GO" id="GO:0003838">
    <property type="term" value="F:sterol 24-C-methyltransferase activity"/>
    <property type="evidence" value="ECO:0007669"/>
    <property type="project" value="TreeGrafter"/>
</dbReference>
<dbReference type="Pfam" id="PF08241">
    <property type="entry name" value="Methyltransf_11"/>
    <property type="match status" value="1"/>
</dbReference>
<keyword evidence="1" id="KW-0808">Transferase</keyword>
<dbReference type="InterPro" id="IPR050447">
    <property type="entry name" value="Erg6_SMT_methyltransf"/>
</dbReference>
<evidence type="ECO:0000256" key="2">
    <source>
        <dbReference type="ARBA" id="ARBA00038188"/>
    </source>
</evidence>
<proteinExistence type="inferred from homology"/>
<dbReference type="EMBL" id="HACG01046769">
    <property type="protein sequence ID" value="CEK93634.1"/>
    <property type="molecule type" value="Transcribed_RNA"/>
</dbReference>
<evidence type="ECO:0000256" key="3">
    <source>
        <dbReference type="SAM" id="MobiDB-lite"/>
    </source>
</evidence>
<dbReference type="CDD" id="cd02440">
    <property type="entry name" value="AdoMet_MTases"/>
    <property type="match status" value="1"/>
</dbReference>
<reference evidence="7" key="1">
    <citation type="submission" date="2014-12" db="EMBL/GenBank/DDBJ databases">
        <title>Insight into the proteome of Arion vulgaris.</title>
        <authorList>
            <person name="Aradska J."/>
            <person name="Bulat T."/>
            <person name="Smidak R."/>
            <person name="Sarate P."/>
            <person name="Gangsoo J."/>
            <person name="Sialana F."/>
            <person name="Bilban M."/>
            <person name="Lubec G."/>
        </authorList>
    </citation>
    <scope>NUCLEOTIDE SEQUENCE</scope>
    <source>
        <tissue evidence="7">Skin</tissue>
    </source>
</reference>
<evidence type="ECO:0000313" key="5">
    <source>
        <dbReference type="EMBL" id="CEK93634.1"/>
    </source>
</evidence>
<feature type="domain" description="Methyltransferase type 11" evidence="4">
    <location>
        <begin position="57"/>
        <end position="157"/>
    </location>
</feature>
<sequence>MAQRMRLWFTEQVARNLKFPERGLFGWLSYTFFVKYNSYMELNAVRLSNIKPDHNVLEIGFGPGVGLEAAYNIVKNGKGKVFGVDYSLFMMETARKRAKKGVNENKIMLYHANVSQIPLNTDSVQRVFHTNSYYYWPNLRLAVREIYRVMQPGAIMVTTLNMNSLKTVQNLGFLKYGHPDPVKYMRCLENYGFENVRMEYHKDQLTGRQFQTIFCEVIEKPAHGKSMDIDDDEDDGVDTEPPLVHNVKD</sequence>
<evidence type="ECO:0000313" key="7">
    <source>
        <dbReference type="EMBL" id="CEK93640.1"/>
    </source>
</evidence>
<dbReference type="SUPFAM" id="SSF53335">
    <property type="entry name" value="S-adenosyl-L-methionine-dependent methyltransferases"/>
    <property type="match status" value="1"/>
</dbReference>
<accession>A0A0B7BNA9</accession>
<organism evidence="7">
    <name type="scientific">Arion vulgaris</name>
    <dbReference type="NCBI Taxonomy" id="1028688"/>
    <lineage>
        <taxon>Eukaryota</taxon>
        <taxon>Metazoa</taxon>
        <taxon>Spiralia</taxon>
        <taxon>Lophotrochozoa</taxon>
        <taxon>Mollusca</taxon>
        <taxon>Gastropoda</taxon>
        <taxon>Heterobranchia</taxon>
        <taxon>Euthyneura</taxon>
        <taxon>Panpulmonata</taxon>
        <taxon>Eupulmonata</taxon>
        <taxon>Stylommatophora</taxon>
        <taxon>Helicina</taxon>
        <taxon>Arionoidea</taxon>
        <taxon>Arionidae</taxon>
        <taxon>Arion</taxon>
    </lineage>
</organism>
<dbReference type="InterPro" id="IPR029063">
    <property type="entry name" value="SAM-dependent_MTases_sf"/>
</dbReference>
<dbReference type="PANTHER" id="PTHR44068">
    <property type="entry name" value="ZGC:194242"/>
    <property type="match status" value="1"/>
</dbReference>
<comment type="similarity">
    <text evidence="2">Belongs to the class I-like SAM-binding methyltransferase superfamily. Erg6/SMT family.</text>
</comment>
<name>A0A0B7BNA9_9EUPU</name>
<evidence type="ECO:0000259" key="4">
    <source>
        <dbReference type="Pfam" id="PF08241"/>
    </source>
</evidence>
<feature type="compositionally biased region" description="Acidic residues" evidence="3">
    <location>
        <begin position="229"/>
        <end position="238"/>
    </location>
</feature>
<dbReference type="EMBL" id="HACG01046775">
    <property type="protein sequence ID" value="CEK93640.1"/>
    <property type="molecule type" value="Transcribed_RNA"/>
</dbReference>
<dbReference type="PANTHER" id="PTHR44068:SF1">
    <property type="entry name" value="HYPOTHETICAL LOC100005854"/>
    <property type="match status" value="1"/>
</dbReference>
<feature type="region of interest" description="Disordered" evidence="3">
    <location>
        <begin position="225"/>
        <end position="249"/>
    </location>
</feature>
<protein>
    <recommendedName>
        <fullName evidence="4">Methyltransferase type 11 domain-containing protein</fullName>
    </recommendedName>
</protein>
<dbReference type="EMBL" id="HACG01046770">
    <property type="protein sequence ID" value="CEK93635.1"/>
    <property type="molecule type" value="Transcribed_RNA"/>
</dbReference>
<dbReference type="Gene3D" id="3.40.50.150">
    <property type="entry name" value="Vaccinia Virus protein VP39"/>
    <property type="match status" value="1"/>
</dbReference>
<evidence type="ECO:0000313" key="6">
    <source>
        <dbReference type="EMBL" id="CEK93635.1"/>
    </source>
</evidence>
<gene>
    <name evidence="7" type="primary">ORF196401</name>
    <name evidence="5" type="synonym">ORF196389</name>
    <name evidence="6" type="synonym">ORF196391</name>
</gene>
<evidence type="ECO:0000256" key="1">
    <source>
        <dbReference type="ARBA" id="ARBA00022679"/>
    </source>
</evidence>